<dbReference type="EMBL" id="JAFMPP010000011">
    <property type="protein sequence ID" value="MBO0663499.1"/>
    <property type="molecule type" value="Genomic_DNA"/>
</dbReference>
<keyword evidence="2" id="KW-0732">Signal</keyword>
<dbReference type="AlphaFoldDB" id="A0A939JWH1"/>
<feature type="compositionally biased region" description="Low complexity" evidence="1">
    <location>
        <begin position="37"/>
        <end position="53"/>
    </location>
</feature>
<evidence type="ECO:0000256" key="2">
    <source>
        <dbReference type="SAM" id="SignalP"/>
    </source>
</evidence>
<proteinExistence type="predicted"/>
<comment type="caution">
    <text evidence="3">The sequence shown here is derived from an EMBL/GenBank/DDBJ whole genome shotgun (WGS) entry which is preliminary data.</text>
</comment>
<evidence type="ECO:0000313" key="3">
    <source>
        <dbReference type="EMBL" id="MBO0663499.1"/>
    </source>
</evidence>
<name>A0A939JWH1_9HYPH</name>
<dbReference type="RefSeq" id="WP_207258289.1">
    <property type="nucleotide sequence ID" value="NZ_JAFMPP010000011.1"/>
</dbReference>
<dbReference type="Proteomes" id="UP000664122">
    <property type="component" value="Unassembled WGS sequence"/>
</dbReference>
<sequence length="200" mass="20865">MKIVSSASLLCGVFAALAGPIGPAAALDTSLPAATTAQASAPDASQAESAPAPKSDTAGIDEDYLDDRSTPVSLIRSLYNAIDRHEYLRAWSYFAEDSSRPDFATFEKGYETTGGVKLKFGDPLSEGAAGSVYTSVPTVIEAIGTDGSVKVFAGCYVTRFIQPANQATPPFVPLQISKATLRPARTKFDETSGDCDVGGD</sequence>
<protein>
    <submittedName>
        <fullName evidence="3">Uncharacterized protein</fullName>
    </submittedName>
</protein>
<organism evidence="3 4">
    <name type="scientific">Jiella flava</name>
    <dbReference type="NCBI Taxonomy" id="2816857"/>
    <lineage>
        <taxon>Bacteria</taxon>
        <taxon>Pseudomonadati</taxon>
        <taxon>Pseudomonadota</taxon>
        <taxon>Alphaproteobacteria</taxon>
        <taxon>Hyphomicrobiales</taxon>
        <taxon>Aurantimonadaceae</taxon>
        <taxon>Jiella</taxon>
    </lineage>
</organism>
<evidence type="ECO:0000313" key="4">
    <source>
        <dbReference type="Proteomes" id="UP000664122"/>
    </source>
</evidence>
<feature type="region of interest" description="Disordered" evidence="1">
    <location>
        <begin position="37"/>
        <end position="64"/>
    </location>
</feature>
<reference evidence="3" key="1">
    <citation type="submission" date="2021-03" db="EMBL/GenBank/DDBJ databases">
        <title>Whole genome sequence of Jiella sp. CQZ9-1.</title>
        <authorList>
            <person name="Tuo L."/>
        </authorList>
    </citation>
    <scope>NUCLEOTIDE SEQUENCE</scope>
    <source>
        <strain evidence="3">CQZ9-1</strain>
    </source>
</reference>
<feature type="signal peptide" evidence="2">
    <location>
        <begin position="1"/>
        <end position="26"/>
    </location>
</feature>
<gene>
    <name evidence="3" type="ORF">J1C48_12995</name>
</gene>
<keyword evidence="4" id="KW-1185">Reference proteome</keyword>
<accession>A0A939JWH1</accession>
<evidence type="ECO:0000256" key="1">
    <source>
        <dbReference type="SAM" id="MobiDB-lite"/>
    </source>
</evidence>
<feature type="chain" id="PRO_5037787858" evidence="2">
    <location>
        <begin position="27"/>
        <end position="200"/>
    </location>
</feature>